<organism evidence="7 8">
    <name type="scientific">Pestalotiopsis fici (strain W106-1 / CGMCC3.15140)</name>
    <dbReference type="NCBI Taxonomy" id="1229662"/>
    <lineage>
        <taxon>Eukaryota</taxon>
        <taxon>Fungi</taxon>
        <taxon>Dikarya</taxon>
        <taxon>Ascomycota</taxon>
        <taxon>Pezizomycotina</taxon>
        <taxon>Sordariomycetes</taxon>
        <taxon>Xylariomycetidae</taxon>
        <taxon>Amphisphaeriales</taxon>
        <taxon>Sporocadaceae</taxon>
        <taxon>Pestalotiopsis</taxon>
    </lineage>
</organism>
<dbReference type="AlphaFoldDB" id="W3XK88"/>
<dbReference type="Proteomes" id="UP000030651">
    <property type="component" value="Unassembled WGS sequence"/>
</dbReference>
<comment type="subcellular location">
    <subcellularLocation>
        <location evidence="1">Membrane</location>
        <topology evidence="1">Multi-pass membrane protein</topology>
    </subcellularLocation>
</comment>
<dbReference type="PANTHER" id="PTHR28165">
    <property type="entry name" value="NON-CLASSICAL EXPORT PROTEIN 2-RELATED"/>
    <property type="match status" value="1"/>
</dbReference>
<keyword evidence="3 5" id="KW-1133">Transmembrane helix</keyword>
<evidence type="ECO:0000313" key="7">
    <source>
        <dbReference type="EMBL" id="ETS85651.1"/>
    </source>
</evidence>
<dbReference type="eggNOG" id="ENOG502SASX">
    <property type="taxonomic scope" value="Eukaryota"/>
</dbReference>
<feature type="domain" description="MARVEL" evidence="6">
    <location>
        <begin position="6"/>
        <end position="167"/>
    </location>
</feature>
<feature type="transmembrane region" description="Helical" evidence="5">
    <location>
        <begin position="69"/>
        <end position="93"/>
    </location>
</feature>
<dbReference type="OMA" id="IAWTDIL"/>
<dbReference type="OrthoDB" id="2017497at2759"/>
<keyword evidence="4 5" id="KW-0472">Membrane</keyword>
<dbReference type="GO" id="GO:0070941">
    <property type="term" value="P:eisosome assembly"/>
    <property type="evidence" value="ECO:0007669"/>
    <property type="project" value="TreeGrafter"/>
</dbReference>
<dbReference type="EMBL" id="KI912110">
    <property type="protein sequence ID" value="ETS85651.1"/>
    <property type="molecule type" value="Genomic_DNA"/>
</dbReference>
<dbReference type="HOGENOM" id="CLU_125562_1_0_1"/>
<feature type="transmembrane region" description="Helical" evidence="5">
    <location>
        <begin position="6"/>
        <end position="28"/>
    </location>
</feature>
<keyword evidence="8" id="KW-1185">Reference proteome</keyword>
<dbReference type="InterPro" id="IPR052649">
    <property type="entry name" value="NCE102-like"/>
</dbReference>
<evidence type="ECO:0000256" key="3">
    <source>
        <dbReference type="ARBA" id="ARBA00022989"/>
    </source>
</evidence>
<feature type="transmembrane region" description="Helical" evidence="5">
    <location>
        <begin position="155"/>
        <end position="176"/>
    </location>
</feature>
<evidence type="ECO:0000259" key="6">
    <source>
        <dbReference type="Pfam" id="PF01284"/>
    </source>
</evidence>
<dbReference type="RefSeq" id="XP_007830448.1">
    <property type="nucleotide sequence ID" value="XM_007832257.1"/>
</dbReference>
<accession>W3XK88</accession>
<dbReference type="InterPro" id="IPR008253">
    <property type="entry name" value="Marvel"/>
</dbReference>
<dbReference type="InParanoid" id="W3XK88"/>
<protein>
    <recommendedName>
        <fullName evidence="6">MARVEL domain-containing protein</fullName>
    </recommendedName>
</protein>
<keyword evidence="2 5" id="KW-0812">Transmembrane</keyword>
<evidence type="ECO:0000256" key="2">
    <source>
        <dbReference type="ARBA" id="ARBA00022692"/>
    </source>
</evidence>
<evidence type="ECO:0000256" key="4">
    <source>
        <dbReference type="ARBA" id="ARBA00023136"/>
    </source>
</evidence>
<dbReference type="PANTHER" id="PTHR28165:SF2">
    <property type="entry name" value="MARVEL DOMAIN-CONTAINING PROTEIN"/>
    <property type="match status" value="1"/>
</dbReference>
<dbReference type="KEGG" id="pfy:PFICI_03676"/>
<evidence type="ECO:0000313" key="8">
    <source>
        <dbReference type="Proteomes" id="UP000030651"/>
    </source>
</evidence>
<proteinExistence type="predicted"/>
<reference evidence="8" key="1">
    <citation type="journal article" date="2015" name="BMC Genomics">
        <title>Genomic and transcriptomic analysis of the endophytic fungus Pestalotiopsis fici reveals its lifestyle and high potential for synthesis of natural products.</title>
        <authorList>
            <person name="Wang X."/>
            <person name="Zhang X."/>
            <person name="Liu L."/>
            <person name="Xiang M."/>
            <person name="Wang W."/>
            <person name="Sun X."/>
            <person name="Che Y."/>
            <person name="Guo L."/>
            <person name="Liu G."/>
            <person name="Guo L."/>
            <person name="Wang C."/>
            <person name="Yin W.B."/>
            <person name="Stadler M."/>
            <person name="Zhang X."/>
            <person name="Liu X."/>
        </authorList>
    </citation>
    <scope>NUCLEOTIDE SEQUENCE [LARGE SCALE GENOMIC DNA]</scope>
    <source>
        <strain evidence="8">W106-1 / CGMCC3.15140</strain>
    </source>
</reference>
<sequence>MLSIVTIGVRVFALLFGAVVLGLSVTLAKQQHEGKPPSETSFGSFTGAFGIIASGIGLFALWFDKISPLVTMIIDALASIFYLAGGISLVLALKSVKSCTGKDAVSEVTRFTNKILNGGCTTKNGQLWCYVGSDADNDGIHPDLIGRCQRAQADYVFEFLGFIVGLALITLGFLAWRRGGSRTRAYA</sequence>
<dbReference type="Pfam" id="PF01284">
    <property type="entry name" value="MARVEL"/>
    <property type="match status" value="1"/>
</dbReference>
<dbReference type="GO" id="GO:0032126">
    <property type="term" value="C:eisosome"/>
    <property type="evidence" value="ECO:0007669"/>
    <property type="project" value="TreeGrafter"/>
</dbReference>
<feature type="transmembrane region" description="Helical" evidence="5">
    <location>
        <begin position="40"/>
        <end position="63"/>
    </location>
</feature>
<evidence type="ECO:0000256" key="5">
    <source>
        <dbReference type="SAM" id="Phobius"/>
    </source>
</evidence>
<evidence type="ECO:0000256" key="1">
    <source>
        <dbReference type="ARBA" id="ARBA00004141"/>
    </source>
</evidence>
<dbReference type="GeneID" id="19268689"/>
<dbReference type="GO" id="GO:0072659">
    <property type="term" value="P:protein localization to plasma membrane"/>
    <property type="evidence" value="ECO:0007669"/>
    <property type="project" value="TreeGrafter"/>
</dbReference>
<name>W3XK88_PESFW</name>
<dbReference type="GO" id="GO:0005886">
    <property type="term" value="C:plasma membrane"/>
    <property type="evidence" value="ECO:0007669"/>
    <property type="project" value="TreeGrafter"/>
</dbReference>
<gene>
    <name evidence="7" type="ORF">PFICI_03676</name>
</gene>